<evidence type="ECO:0000313" key="11">
    <source>
        <dbReference type="EMBL" id="KJY61682.1"/>
    </source>
</evidence>
<dbReference type="InterPro" id="IPR004796">
    <property type="entry name" value="PTS_IIC_cello"/>
</dbReference>
<dbReference type="GO" id="GO:0005886">
    <property type="term" value="C:plasma membrane"/>
    <property type="evidence" value="ECO:0007669"/>
    <property type="project" value="UniProtKB-SubCell"/>
</dbReference>
<keyword evidence="7 8" id="KW-0472">Membrane</keyword>
<dbReference type="InterPro" id="IPR003352">
    <property type="entry name" value="PTS_EIIC"/>
</dbReference>
<reference evidence="11 12" key="1">
    <citation type="submission" date="2015-01" db="EMBL/GenBank/DDBJ databases">
        <title>Comparative genomics of the lactic acid bacteria isolated from the honey bee gut.</title>
        <authorList>
            <person name="Ellegaard K.M."/>
            <person name="Tamarit D."/>
            <person name="Javelind E."/>
            <person name="Olofsson T."/>
            <person name="Andersson S.G."/>
            <person name="Vasquez A."/>
        </authorList>
    </citation>
    <scope>NUCLEOTIDE SEQUENCE [LARGE SCALE GENOMIC DNA]</scope>
    <source>
        <strain evidence="11 12">Hma11</strain>
    </source>
</reference>
<organism evidence="11 12">
    <name type="scientific">Lactobacillus apis</name>
    <dbReference type="NCBI Taxonomy" id="303541"/>
    <lineage>
        <taxon>Bacteria</taxon>
        <taxon>Bacillati</taxon>
        <taxon>Bacillota</taxon>
        <taxon>Bacilli</taxon>
        <taxon>Lactobacillales</taxon>
        <taxon>Lactobacillaceae</taxon>
        <taxon>Lactobacillus</taxon>
    </lineage>
</organism>
<evidence type="ECO:0000313" key="12">
    <source>
        <dbReference type="Proteomes" id="UP000033682"/>
    </source>
</evidence>
<keyword evidence="6 9" id="KW-1133">Transmembrane helix</keyword>
<dbReference type="PROSITE" id="PS51105">
    <property type="entry name" value="PTS_EIIC_TYPE_3"/>
    <property type="match status" value="1"/>
</dbReference>
<feature type="domain" description="PTS EIIC type-3" evidence="10">
    <location>
        <begin position="5"/>
        <end position="414"/>
    </location>
</feature>
<dbReference type="PIRSF" id="PIRSF006351">
    <property type="entry name" value="PTS_EIIC-Cellobiose"/>
    <property type="match status" value="1"/>
</dbReference>
<evidence type="ECO:0000256" key="8">
    <source>
        <dbReference type="PIRNR" id="PIRNR006351"/>
    </source>
</evidence>
<evidence type="ECO:0000256" key="1">
    <source>
        <dbReference type="ARBA" id="ARBA00004651"/>
    </source>
</evidence>
<dbReference type="PANTHER" id="PTHR33989:SF4">
    <property type="entry name" value="PTS SYSTEM N,N'-DIACETYLCHITOBIOSE-SPECIFIC EIIC COMPONENT"/>
    <property type="match status" value="1"/>
</dbReference>
<feature type="transmembrane region" description="Helical" evidence="9">
    <location>
        <begin position="397"/>
        <end position="415"/>
    </location>
</feature>
<feature type="transmembrane region" description="Helical" evidence="9">
    <location>
        <begin position="177"/>
        <end position="201"/>
    </location>
</feature>
<evidence type="ECO:0000256" key="7">
    <source>
        <dbReference type="ARBA" id="ARBA00023136"/>
    </source>
</evidence>
<dbReference type="NCBIfam" id="TIGR00410">
    <property type="entry name" value="lacE"/>
    <property type="match status" value="1"/>
</dbReference>
<name>A0A0F4LS87_9LACO</name>
<dbReference type="HOGENOM" id="CLU_029688_1_0_9"/>
<keyword evidence="4 8" id="KW-0762">Sugar transport</keyword>
<gene>
    <name evidence="11" type="ORF">JF72_09780</name>
</gene>
<comment type="function">
    <text evidence="8">The phosphoenolpyruvate-dependent sugar phosphotransferase system (PTS), a major carbohydrate active -transport system, catalyzes the phosphorylation of incoming sugar substrates concomitant with their translocation across the cell membrane.</text>
</comment>
<dbReference type="PANTHER" id="PTHR33989">
    <property type="match status" value="1"/>
</dbReference>
<dbReference type="EMBL" id="JXLG01000005">
    <property type="protein sequence ID" value="KJY61682.1"/>
    <property type="molecule type" value="Genomic_DNA"/>
</dbReference>
<evidence type="ECO:0000256" key="6">
    <source>
        <dbReference type="ARBA" id="ARBA00022989"/>
    </source>
</evidence>
<dbReference type="GO" id="GO:1901264">
    <property type="term" value="P:carbohydrate derivative transport"/>
    <property type="evidence" value="ECO:0007669"/>
    <property type="project" value="TreeGrafter"/>
</dbReference>
<feature type="transmembrane region" description="Helical" evidence="9">
    <location>
        <begin position="70"/>
        <end position="90"/>
    </location>
</feature>
<evidence type="ECO:0000256" key="9">
    <source>
        <dbReference type="SAM" id="Phobius"/>
    </source>
</evidence>
<feature type="transmembrane region" description="Helical" evidence="9">
    <location>
        <begin position="97"/>
        <end position="115"/>
    </location>
</feature>
<dbReference type="PATRIC" id="fig|303541.3.peg.1136"/>
<evidence type="ECO:0000256" key="3">
    <source>
        <dbReference type="ARBA" id="ARBA00022475"/>
    </source>
</evidence>
<feature type="transmembrane region" description="Helical" evidence="9">
    <location>
        <begin position="290"/>
        <end position="308"/>
    </location>
</feature>
<dbReference type="InterPro" id="IPR051088">
    <property type="entry name" value="PTS_Sugar-EIIC/EIIB"/>
</dbReference>
<dbReference type="Pfam" id="PF02378">
    <property type="entry name" value="PTS_EIIC"/>
    <property type="match status" value="1"/>
</dbReference>
<evidence type="ECO:0000259" key="10">
    <source>
        <dbReference type="PROSITE" id="PS51105"/>
    </source>
</evidence>
<keyword evidence="3 8" id="KW-1003">Cell membrane</keyword>
<dbReference type="AlphaFoldDB" id="A0A0F4LS87"/>
<accession>A0A0F4LS87</accession>
<comment type="caution">
    <text evidence="11">The sequence shown here is derived from an EMBL/GenBank/DDBJ whole genome shotgun (WGS) entry which is preliminary data.</text>
</comment>
<keyword evidence="5 9" id="KW-0812">Transmembrane</keyword>
<keyword evidence="2 8" id="KW-0813">Transport</keyword>
<dbReference type="GO" id="GO:0008982">
    <property type="term" value="F:protein-N(PI)-phosphohistidine-sugar phosphotransferase activity"/>
    <property type="evidence" value="ECO:0007669"/>
    <property type="project" value="UniProtKB-UniRule"/>
</dbReference>
<evidence type="ECO:0000256" key="5">
    <source>
        <dbReference type="ARBA" id="ARBA00022692"/>
    </source>
</evidence>
<feature type="transmembrane region" description="Helical" evidence="9">
    <location>
        <begin position="227"/>
        <end position="252"/>
    </location>
</feature>
<comment type="subcellular location">
    <subcellularLocation>
        <location evidence="1">Cell membrane</location>
        <topology evidence="1">Multi-pass membrane protein</topology>
    </subcellularLocation>
</comment>
<sequence>MKKFINDKLVPMVMKFTNTKIISALKDGMMFVLPFLIVGSLFMLLANIPIPAVANAITKSGWADVFNQIYQSSFSLMAIFAVVGIAYTYIKNEKVDSPFSGSLAALGAFIMLLPSEIKPKGGELITNVISKNWTAGQGMICAIIVGLLSGFIYSYCVKKDWRIKLPAGVPPAVANSFMALIPTAAVLVVAGAICAIFKFVAQTSFAEIIYSAIQTPLQGITDSLGGVVIMTIVMSLLWWCGVHGGAICGAILTPILQSNMSDNQSILDAGKKLTVANGGHIFTQQFWDNYLCMTGAGIVMGLVIYMTFFSKSSALKELGKLSLVPNIFNINEPVIFGVPIVMNLYLLVPFVVFPTCVGIISYLLMQWGILPLFSGVMVPWTTPPIISGFLIGGWRTALWQFVIIILSMIVYWPFIKKYDQFLVKQQNATK</sequence>
<dbReference type="InterPro" id="IPR004501">
    <property type="entry name" value="PTS_EIIC_3"/>
</dbReference>
<feature type="transmembrane region" description="Helical" evidence="9">
    <location>
        <begin position="344"/>
        <end position="365"/>
    </location>
</feature>
<feature type="transmembrane region" description="Helical" evidence="9">
    <location>
        <begin position="372"/>
        <end position="391"/>
    </location>
</feature>
<dbReference type="GO" id="GO:0009401">
    <property type="term" value="P:phosphoenolpyruvate-dependent sugar phosphotransferase system"/>
    <property type="evidence" value="ECO:0007669"/>
    <property type="project" value="InterPro"/>
</dbReference>
<evidence type="ECO:0000256" key="4">
    <source>
        <dbReference type="ARBA" id="ARBA00022597"/>
    </source>
</evidence>
<dbReference type="STRING" id="303541.JF72_09780"/>
<dbReference type="Proteomes" id="UP000033682">
    <property type="component" value="Unassembled WGS sequence"/>
</dbReference>
<protein>
    <recommendedName>
        <fullName evidence="8">Permease IIC component</fullName>
    </recommendedName>
</protein>
<dbReference type="RefSeq" id="WP_046307358.1">
    <property type="nucleotide sequence ID" value="NZ_KQ034000.1"/>
</dbReference>
<feature type="transmembrane region" description="Helical" evidence="9">
    <location>
        <begin position="135"/>
        <end position="156"/>
    </location>
</feature>
<evidence type="ECO:0000256" key="2">
    <source>
        <dbReference type="ARBA" id="ARBA00022448"/>
    </source>
</evidence>
<proteinExistence type="predicted"/>
<keyword evidence="12" id="KW-1185">Reference proteome</keyword>